<dbReference type="OrthoDB" id="489418at2"/>
<name>A0A0M4SRT5_9NOSO</name>
<dbReference type="KEGG" id="npz:ACX27_04775"/>
<dbReference type="NCBIfam" id="NF033738">
    <property type="entry name" value="microvirid_RiPP"/>
    <property type="match status" value="1"/>
</dbReference>
<accession>A0A0M4SRT5</accession>
<reference evidence="2" key="1">
    <citation type="submission" date="2015-07" db="EMBL/GenBank/DDBJ databases">
        <title>Genome Of Nitrogen-Fixing Cyanobacterium Nostoc piscinale CENA21 From Solimoes/Amazon River Floodplain Sediments And Comparative Genomics To Uncover Biosynthetic Natural Products Potential.</title>
        <authorList>
            <person name="Leao T.F."/>
            <person name="Leao P.N."/>
            <person name="Guimaraes P.I."/>
            <person name="de Melo A.G.C."/>
            <person name="Ramos R.T.J."/>
            <person name="Silva A."/>
            <person name="Fiore M.F."/>
            <person name="Schneider M.P.C."/>
        </authorList>
    </citation>
    <scope>NUCLEOTIDE SEQUENCE [LARGE SCALE GENOMIC DNA]</scope>
    <source>
        <strain evidence="2">CENA21</strain>
    </source>
</reference>
<proteinExistence type="predicted"/>
<dbReference type="InterPro" id="IPR022217">
    <property type="entry name" value="Prot_inh_I10_marinostatin"/>
</dbReference>
<dbReference type="Proteomes" id="UP000062645">
    <property type="component" value="Chromosome"/>
</dbReference>
<dbReference type="Pfam" id="PF12559">
    <property type="entry name" value="Inhibitor_I10"/>
    <property type="match status" value="1"/>
</dbReference>
<protein>
    <submittedName>
        <fullName evidence="1">Microviridin</fullName>
    </submittedName>
</protein>
<organism evidence="1 2">
    <name type="scientific">Nostoc piscinale CENA21</name>
    <dbReference type="NCBI Taxonomy" id="224013"/>
    <lineage>
        <taxon>Bacteria</taxon>
        <taxon>Bacillati</taxon>
        <taxon>Cyanobacteriota</taxon>
        <taxon>Cyanophyceae</taxon>
        <taxon>Nostocales</taxon>
        <taxon>Nostocaceae</taxon>
        <taxon>Nostoc</taxon>
    </lineage>
</organism>
<keyword evidence="2" id="KW-1185">Reference proteome</keyword>
<sequence length="49" mass="5571">MSTNTIKTVNVELVPFFACFLEKQTAEGGETETPSWPWTFKFPSDLEDT</sequence>
<evidence type="ECO:0000313" key="1">
    <source>
        <dbReference type="EMBL" id="ALF56610.1"/>
    </source>
</evidence>
<dbReference type="PATRIC" id="fig|224013.5.peg.1148"/>
<reference evidence="1 2" key="2">
    <citation type="journal article" date="2016" name="Genome Announc.">
        <title>Draft Genome Sequence of the N2-Fixing Cyanobacterium Nostoc piscinale CENA21, Isolated from the Brazilian Amazon Floodplain.</title>
        <authorList>
            <person name="Leao T."/>
            <person name="Guimaraes P.I."/>
            <person name="de Melo A.G."/>
            <person name="Ramos R.T."/>
            <person name="Leao P.N."/>
            <person name="Silva A."/>
            <person name="Fiore M.F."/>
            <person name="Schneider M.P."/>
        </authorList>
    </citation>
    <scope>NUCLEOTIDE SEQUENCE [LARGE SCALE GENOMIC DNA]</scope>
    <source>
        <strain evidence="1 2">CENA21</strain>
    </source>
</reference>
<dbReference type="RefSeq" id="WP_144427400.1">
    <property type="nucleotide sequence ID" value="NZ_CP012036.1"/>
</dbReference>
<gene>
    <name evidence="1" type="ORF">ACX27_04775</name>
</gene>
<dbReference type="EMBL" id="CP012036">
    <property type="protein sequence ID" value="ALF56610.1"/>
    <property type="molecule type" value="Genomic_DNA"/>
</dbReference>
<dbReference type="AlphaFoldDB" id="A0A0M4SRT5"/>
<evidence type="ECO:0000313" key="2">
    <source>
        <dbReference type="Proteomes" id="UP000062645"/>
    </source>
</evidence>